<keyword evidence="2" id="KW-0176">Collagen</keyword>
<dbReference type="Gene3D" id="1.20.5.320">
    <property type="entry name" value="6-Phosphogluconate Dehydrogenase, domain 3"/>
    <property type="match status" value="1"/>
</dbReference>
<organism evidence="2 3">
    <name type="scientific">Candidatus Iainarchaeum sp</name>
    <dbReference type="NCBI Taxonomy" id="3101447"/>
    <lineage>
        <taxon>Archaea</taxon>
        <taxon>Candidatus Iainarchaeota</taxon>
        <taxon>Candidatus Iainarchaeia</taxon>
        <taxon>Candidatus Iainarchaeales</taxon>
        <taxon>Candidatus Iainarchaeaceae</taxon>
        <taxon>Candidatus Iainarchaeum</taxon>
    </lineage>
</organism>
<feature type="region of interest" description="Disordered" evidence="1">
    <location>
        <begin position="26"/>
        <end position="51"/>
    </location>
</feature>
<comment type="caution">
    <text evidence="2">The sequence shown here is derived from an EMBL/GenBank/DDBJ whole genome shotgun (WGS) entry which is preliminary data.</text>
</comment>
<dbReference type="EMBL" id="JACQPB010000039">
    <property type="protein sequence ID" value="MBI4210656.1"/>
    <property type="molecule type" value="Genomic_DNA"/>
</dbReference>
<reference evidence="2" key="1">
    <citation type="submission" date="2020-07" db="EMBL/GenBank/DDBJ databases">
        <title>Huge and variable diversity of episymbiotic CPR bacteria and DPANN archaea in groundwater ecosystems.</title>
        <authorList>
            <person name="He C.Y."/>
            <person name="Keren R."/>
            <person name="Whittaker M."/>
            <person name="Farag I.F."/>
            <person name="Doudna J."/>
            <person name="Cate J.H.D."/>
            <person name="Banfield J.F."/>
        </authorList>
    </citation>
    <scope>NUCLEOTIDE SEQUENCE</scope>
    <source>
        <strain evidence="2">NC_groundwater_1296_Ag_S-0.2um_52_80</strain>
    </source>
</reference>
<dbReference type="Proteomes" id="UP000732298">
    <property type="component" value="Unassembled WGS sequence"/>
</dbReference>
<proteinExistence type="predicted"/>
<name>A0A8T3YN05_9ARCH</name>
<gene>
    <name evidence="2" type="ORF">HY544_04085</name>
</gene>
<dbReference type="AlphaFoldDB" id="A0A8T3YN05"/>
<feature type="compositionally biased region" description="Low complexity" evidence="1">
    <location>
        <begin position="26"/>
        <end position="35"/>
    </location>
</feature>
<evidence type="ECO:0000313" key="2">
    <source>
        <dbReference type="EMBL" id="MBI4210656.1"/>
    </source>
</evidence>
<accession>A0A8T3YN05</accession>
<protein>
    <submittedName>
        <fullName evidence="2">Collagen-like protein</fullName>
    </submittedName>
</protein>
<evidence type="ECO:0000256" key="1">
    <source>
        <dbReference type="SAM" id="MobiDB-lite"/>
    </source>
</evidence>
<sequence>MKSQALILGIFLMAAIVLSGCTTAQQGAQGPTGPQGERGAIGPSGPSGAQGLPGISGYEIVRKEVSTSNKQFKILKVECPQGKKVIGGGCSFSGTDESLVIVSSNPTYPNLSSGYTYGWNCAGHNQFTDFPGSFELWAFAICANVES</sequence>
<evidence type="ECO:0000313" key="3">
    <source>
        <dbReference type="Proteomes" id="UP000732298"/>
    </source>
</evidence>
<dbReference type="PROSITE" id="PS51257">
    <property type="entry name" value="PROKAR_LIPOPROTEIN"/>
    <property type="match status" value="1"/>
</dbReference>